<feature type="region of interest" description="Disordered" evidence="1">
    <location>
        <begin position="1"/>
        <end position="25"/>
    </location>
</feature>
<dbReference type="Pfam" id="PF20703">
    <property type="entry name" value="nSTAND1"/>
    <property type="match status" value="1"/>
</dbReference>
<dbReference type="Proteomes" id="UP000030011">
    <property type="component" value="Unassembled WGS sequence"/>
</dbReference>
<dbReference type="InterPro" id="IPR001387">
    <property type="entry name" value="Cro/C1-type_HTH"/>
</dbReference>
<evidence type="ECO:0000313" key="4">
    <source>
        <dbReference type="Proteomes" id="UP000030011"/>
    </source>
</evidence>
<dbReference type="SUPFAM" id="SSF47413">
    <property type="entry name" value="lambda repressor-like DNA-binding domains"/>
    <property type="match status" value="1"/>
</dbReference>
<dbReference type="EMBL" id="AVPK01000005">
    <property type="protein sequence ID" value="KGN37585.1"/>
    <property type="molecule type" value="Genomic_DNA"/>
</dbReference>
<evidence type="ECO:0000256" key="1">
    <source>
        <dbReference type="SAM" id="MobiDB-lite"/>
    </source>
</evidence>
<organism evidence="3 4">
    <name type="scientific">Knoellia subterranea KCTC 19937</name>
    <dbReference type="NCBI Taxonomy" id="1385521"/>
    <lineage>
        <taxon>Bacteria</taxon>
        <taxon>Bacillati</taxon>
        <taxon>Actinomycetota</taxon>
        <taxon>Actinomycetes</taxon>
        <taxon>Micrococcales</taxon>
        <taxon>Intrasporangiaceae</taxon>
        <taxon>Knoellia</taxon>
    </lineage>
</organism>
<dbReference type="eggNOG" id="COG2319">
    <property type="taxonomic scope" value="Bacteria"/>
</dbReference>
<dbReference type="Pfam" id="PF13560">
    <property type="entry name" value="HTH_31"/>
    <property type="match status" value="1"/>
</dbReference>
<dbReference type="SMART" id="SM00530">
    <property type="entry name" value="HTH_XRE"/>
    <property type="match status" value="1"/>
</dbReference>
<evidence type="ECO:0000259" key="2">
    <source>
        <dbReference type="SMART" id="SM00530"/>
    </source>
</evidence>
<gene>
    <name evidence="3" type="ORF">N803_14000</name>
</gene>
<dbReference type="Gene3D" id="1.10.260.40">
    <property type="entry name" value="lambda repressor-like DNA-binding domains"/>
    <property type="match status" value="1"/>
</dbReference>
<comment type="caution">
    <text evidence="3">The sequence shown here is derived from an EMBL/GenBank/DDBJ whole genome shotgun (WGS) entry which is preliminary data.</text>
</comment>
<dbReference type="InterPro" id="IPR010982">
    <property type="entry name" value="Lambda_DNA-bd_dom_sf"/>
</dbReference>
<protein>
    <recommendedName>
        <fullName evidence="2">HTH cro/C1-type domain-containing protein</fullName>
    </recommendedName>
</protein>
<dbReference type="AlphaFoldDB" id="A0A0A0JJL7"/>
<proteinExistence type="predicted"/>
<keyword evidence="4" id="KW-1185">Reference proteome</keyword>
<accession>A0A0A0JJL7</accession>
<sequence length="468" mass="49705">MTAYVPLIDGPTTSADAVSGAPSPTPDEIRTVKDFGAALSALRLALGLSVRDVARRTDGIPASTLGGYFSGRHLPPPTRPDVLTGVLTALGVPEAEHDAWHRASQRLHAGRLPRMVAPNRYRGLASYDVGDSALFFGRIELAAHIGATIRDTAADPAASRFVVVLGASGSGKSSVIRAGVLPGLTTFAYAVLSPGSDPLTSLTEGLDTLATGDEGPAGVVVDPLEELWTLGLAADRETFLERLDAWARGGPERVVVCALRADFFANATESPLLLEALRQHQVVVGPMASEDLRRIITEPAAAVGIDLAPELVDLMLEDADPEGSLGGVSVLPHLSHALLLMWLTGDRRRLTGDDYARVGGIRGAVTRTADTAYTALPEELRDLARRVLLRLVVVEADAPPTGAVVPMARLLAVGDEAEVRRVVDHFAAQRILTVTEHGCRFSHEAVIDRWNLLRGGPPIRSPDRRGVR</sequence>
<dbReference type="GO" id="GO:0003677">
    <property type="term" value="F:DNA binding"/>
    <property type="evidence" value="ECO:0007669"/>
    <property type="project" value="InterPro"/>
</dbReference>
<evidence type="ECO:0000313" key="3">
    <source>
        <dbReference type="EMBL" id="KGN37585.1"/>
    </source>
</evidence>
<name>A0A0A0JJL7_9MICO</name>
<feature type="domain" description="HTH cro/C1-type" evidence="2">
    <location>
        <begin position="38"/>
        <end position="97"/>
    </location>
</feature>
<dbReference type="RefSeq" id="WP_035904883.1">
    <property type="nucleotide sequence ID" value="NZ_AVPK01000005.1"/>
</dbReference>
<dbReference type="STRING" id="1385521.N803_14000"/>
<dbReference type="InterPro" id="IPR049052">
    <property type="entry name" value="nSTAND1"/>
</dbReference>
<reference evidence="3 4" key="1">
    <citation type="submission" date="2013-08" db="EMBL/GenBank/DDBJ databases">
        <title>The genome sequence of Knoellia subterranea.</title>
        <authorList>
            <person name="Zhu W."/>
            <person name="Wang G."/>
        </authorList>
    </citation>
    <scope>NUCLEOTIDE SEQUENCE [LARGE SCALE GENOMIC DNA]</scope>
    <source>
        <strain evidence="3 4">KCTC 19937</strain>
    </source>
</reference>